<feature type="transmembrane region" description="Helical" evidence="1">
    <location>
        <begin position="54"/>
        <end position="76"/>
    </location>
</feature>
<evidence type="ECO:0000313" key="3">
    <source>
        <dbReference type="Proteomes" id="UP001371456"/>
    </source>
</evidence>
<proteinExistence type="predicted"/>
<sequence length="100" mass="11521">MGRGLVLFISSSSELLASRRSFFRKKHGKKQRGFLEVVVLGCFSRAQSSFHWRLWLFVGVFWLLFWRFLTGCFSRFQQGSRWFSGRGVVGSKLPLASPAL</sequence>
<reference evidence="2 3" key="1">
    <citation type="submission" date="2024-02" db="EMBL/GenBank/DDBJ databases">
        <title>de novo genome assembly of Solanum bulbocastanum strain 11H21.</title>
        <authorList>
            <person name="Hosaka A.J."/>
        </authorList>
    </citation>
    <scope>NUCLEOTIDE SEQUENCE [LARGE SCALE GENOMIC DNA]</scope>
    <source>
        <tissue evidence="2">Young leaves</tissue>
    </source>
</reference>
<evidence type="ECO:0000256" key="1">
    <source>
        <dbReference type="SAM" id="Phobius"/>
    </source>
</evidence>
<evidence type="ECO:0000313" key="2">
    <source>
        <dbReference type="EMBL" id="KAK6782093.1"/>
    </source>
</evidence>
<comment type="caution">
    <text evidence="2">The sequence shown here is derived from an EMBL/GenBank/DDBJ whole genome shotgun (WGS) entry which is preliminary data.</text>
</comment>
<gene>
    <name evidence="2" type="ORF">RDI58_019889</name>
</gene>
<organism evidence="2 3">
    <name type="scientific">Solanum bulbocastanum</name>
    <name type="common">Wild potato</name>
    <dbReference type="NCBI Taxonomy" id="147425"/>
    <lineage>
        <taxon>Eukaryota</taxon>
        <taxon>Viridiplantae</taxon>
        <taxon>Streptophyta</taxon>
        <taxon>Embryophyta</taxon>
        <taxon>Tracheophyta</taxon>
        <taxon>Spermatophyta</taxon>
        <taxon>Magnoliopsida</taxon>
        <taxon>eudicotyledons</taxon>
        <taxon>Gunneridae</taxon>
        <taxon>Pentapetalae</taxon>
        <taxon>asterids</taxon>
        <taxon>lamiids</taxon>
        <taxon>Solanales</taxon>
        <taxon>Solanaceae</taxon>
        <taxon>Solanoideae</taxon>
        <taxon>Solaneae</taxon>
        <taxon>Solanum</taxon>
    </lineage>
</organism>
<keyword evidence="1" id="KW-0472">Membrane</keyword>
<keyword evidence="3" id="KW-1185">Reference proteome</keyword>
<name>A0AAN8TCI8_SOLBU</name>
<keyword evidence="1" id="KW-0812">Transmembrane</keyword>
<dbReference type="EMBL" id="JBANQN010000008">
    <property type="protein sequence ID" value="KAK6782093.1"/>
    <property type="molecule type" value="Genomic_DNA"/>
</dbReference>
<keyword evidence="1" id="KW-1133">Transmembrane helix</keyword>
<protein>
    <submittedName>
        <fullName evidence="2">Uncharacterized protein</fullName>
    </submittedName>
</protein>
<dbReference type="AlphaFoldDB" id="A0AAN8TCI8"/>
<accession>A0AAN8TCI8</accession>
<dbReference type="Proteomes" id="UP001371456">
    <property type="component" value="Unassembled WGS sequence"/>
</dbReference>